<evidence type="ECO:0000256" key="2">
    <source>
        <dbReference type="ARBA" id="ARBA00022475"/>
    </source>
</evidence>
<sequence>MQPKPHDAIAPISRRDLIAWTCVSIAYAVAFLQRVCPQTIVDDLARDFGVGADGLGIIASAYFIGYMLMQFPAGVLVDTYGVRRLVIWSLAASSSGTLLFAAAPNVPIAFLARLIIACGDALIFTALIKLVAQQFRERQFGIMLGLSQLSGYAGGVLAATPLALTVAWIGWRASFAGIGVFCFFNLVLAASILPVRVSTAKPPVLSAILFSALAELKSRESWGCLLTFSSHFVAVTTISGVWGVPLLTDAYGLERHNATTALVLFMVGCMVGSVVFGHFVDRIQSLARAHILMCLLRSGCLALLIPTIGTAIGLEAVFGAFVILGLVAGGMTPMILKAVRNIYSVARLGTGAAINTTSAGLLTASLQPVLGYALSASWSGMQRNGVPVYSAAGYNAVVLILAFVSLLGIAGVLLMRRRI</sequence>
<keyword evidence="5 6" id="KW-0472">Membrane</keyword>
<dbReference type="Pfam" id="PF07690">
    <property type="entry name" value="MFS_1"/>
    <property type="match status" value="1"/>
</dbReference>
<feature type="transmembrane region" description="Helical" evidence="6">
    <location>
        <begin position="318"/>
        <end position="336"/>
    </location>
</feature>
<evidence type="ECO:0000256" key="1">
    <source>
        <dbReference type="ARBA" id="ARBA00004651"/>
    </source>
</evidence>
<organism evidence="8 9">
    <name type="scientific">Bradyrhizobium algeriense</name>
    <dbReference type="NCBI Taxonomy" id="634784"/>
    <lineage>
        <taxon>Bacteria</taxon>
        <taxon>Pseudomonadati</taxon>
        <taxon>Pseudomonadota</taxon>
        <taxon>Alphaproteobacteria</taxon>
        <taxon>Hyphomicrobiales</taxon>
        <taxon>Nitrobacteraceae</taxon>
        <taxon>Bradyrhizobium</taxon>
    </lineage>
</organism>
<dbReference type="SUPFAM" id="SSF103473">
    <property type="entry name" value="MFS general substrate transporter"/>
    <property type="match status" value="1"/>
</dbReference>
<proteinExistence type="predicted"/>
<evidence type="ECO:0000259" key="7">
    <source>
        <dbReference type="PROSITE" id="PS50850"/>
    </source>
</evidence>
<feature type="transmembrane region" description="Helical" evidence="6">
    <location>
        <begin position="348"/>
        <end position="374"/>
    </location>
</feature>
<feature type="transmembrane region" description="Helical" evidence="6">
    <location>
        <begin position="85"/>
        <end position="102"/>
    </location>
</feature>
<dbReference type="InterPro" id="IPR036259">
    <property type="entry name" value="MFS_trans_sf"/>
</dbReference>
<name>A0ABU8BEY1_9BRAD</name>
<keyword evidence="4 6" id="KW-1133">Transmembrane helix</keyword>
<feature type="transmembrane region" description="Helical" evidence="6">
    <location>
        <begin position="222"/>
        <end position="242"/>
    </location>
</feature>
<evidence type="ECO:0000256" key="3">
    <source>
        <dbReference type="ARBA" id="ARBA00022692"/>
    </source>
</evidence>
<feature type="transmembrane region" description="Helical" evidence="6">
    <location>
        <begin position="55"/>
        <end position="73"/>
    </location>
</feature>
<dbReference type="EMBL" id="JAZHRV010000001">
    <property type="protein sequence ID" value="MEH2556671.1"/>
    <property type="molecule type" value="Genomic_DNA"/>
</dbReference>
<feature type="transmembrane region" description="Helical" evidence="6">
    <location>
        <begin position="262"/>
        <end position="280"/>
    </location>
</feature>
<dbReference type="InterPro" id="IPR011701">
    <property type="entry name" value="MFS"/>
</dbReference>
<keyword evidence="2" id="KW-1003">Cell membrane</keyword>
<protein>
    <submittedName>
        <fullName evidence="8">MFS family permease</fullName>
    </submittedName>
</protein>
<dbReference type="PROSITE" id="PS50850">
    <property type="entry name" value="MFS"/>
    <property type="match status" value="1"/>
</dbReference>
<dbReference type="PANTHER" id="PTHR43124">
    <property type="entry name" value="PURINE EFFLUX PUMP PBUE"/>
    <property type="match status" value="1"/>
</dbReference>
<evidence type="ECO:0000313" key="9">
    <source>
        <dbReference type="Proteomes" id="UP001364224"/>
    </source>
</evidence>
<keyword evidence="3 6" id="KW-0812">Transmembrane</keyword>
<feature type="transmembrane region" description="Helical" evidence="6">
    <location>
        <begin position="292"/>
        <end position="312"/>
    </location>
</feature>
<keyword evidence="9" id="KW-1185">Reference proteome</keyword>
<dbReference type="InterPro" id="IPR050189">
    <property type="entry name" value="MFS_Efflux_Transporters"/>
</dbReference>
<feature type="transmembrane region" description="Helical" evidence="6">
    <location>
        <begin position="108"/>
        <end position="128"/>
    </location>
</feature>
<dbReference type="Proteomes" id="UP001364224">
    <property type="component" value="Unassembled WGS sequence"/>
</dbReference>
<feature type="transmembrane region" description="Helical" evidence="6">
    <location>
        <begin position="175"/>
        <end position="195"/>
    </location>
</feature>
<evidence type="ECO:0000256" key="6">
    <source>
        <dbReference type="SAM" id="Phobius"/>
    </source>
</evidence>
<evidence type="ECO:0000313" key="8">
    <source>
        <dbReference type="EMBL" id="MEH2556671.1"/>
    </source>
</evidence>
<comment type="subcellular location">
    <subcellularLocation>
        <location evidence="1">Cell membrane</location>
        <topology evidence="1">Multi-pass membrane protein</topology>
    </subcellularLocation>
</comment>
<dbReference type="RefSeq" id="WP_334482129.1">
    <property type="nucleotide sequence ID" value="NZ_JAZHRV010000001.1"/>
</dbReference>
<feature type="transmembrane region" description="Helical" evidence="6">
    <location>
        <begin position="394"/>
        <end position="415"/>
    </location>
</feature>
<accession>A0ABU8BEY1</accession>
<evidence type="ECO:0000256" key="5">
    <source>
        <dbReference type="ARBA" id="ARBA00023136"/>
    </source>
</evidence>
<comment type="caution">
    <text evidence="8">The sequence shown here is derived from an EMBL/GenBank/DDBJ whole genome shotgun (WGS) entry which is preliminary data.</text>
</comment>
<feature type="domain" description="Major facilitator superfamily (MFS) profile" evidence="7">
    <location>
        <begin position="1"/>
        <end position="419"/>
    </location>
</feature>
<gene>
    <name evidence="8" type="ORF">V1286_004200</name>
</gene>
<feature type="transmembrane region" description="Helical" evidence="6">
    <location>
        <begin position="17"/>
        <end position="35"/>
    </location>
</feature>
<feature type="transmembrane region" description="Helical" evidence="6">
    <location>
        <begin position="149"/>
        <end position="169"/>
    </location>
</feature>
<dbReference type="Gene3D" id="1.20.1250.20">
    <property type="entry name" value="MFS general substrate transporter like domains"/>
    <property type="match status" value="2"/>
</dbReference>
<dbReference type="InterPro" id="IPR020846">
    <property type="entry name" value="MFS_dom"/>
</dbReference>
<evidence type="ECO:0000256" key="4">
    <source>
        <dbReference type="ARBA" id="ARBA00022989"/>
    </source>
</evidence>
<dbReference type="PANTHER" id="PTHR43124:SF3">
    <property type="entry name" value="CHLORAMPHENICOL EFFLUX PUMP RV0191"/>
    <property type="match status" value="1"/>
</dbReference>
<reference evidence="8 9" key="1">
    <citation type="submission" date="2024-02" db="EMBL/GenBank/DDBJ databases">
        <title>Adaptive strategies in a cosmopolitan and abundant soil bacterium.</title>
        <authorList>
            <person name="Carini P."/>
        </authorList>
    </citation>
    <scope>NUCLEOTIDE SEQUENCE [LARGE SCALE GENOMIC DNA]</scope>
    <source>
        <strain evidence="8 9">AZCC 1608</strain>
    </source>
</reference>